<protein>
    <submittedName>
        <fullName evidence="3">ATP-dependent RecD-like DNA helicase</fullName>
        <ecNumber evidence="3">3.6.4.12</ecNumber>
    </submittedName>
</protein>
<evidence type="ECO:0000313" key="4">
    <source>
        <dbReference type="Proteomes" id="UP000594463"/>
    </source>
</evidence>
<sequence>MVKMNPPNSHLKLNNRNHSSRLIEITAEFDTALNLLEKTSSHLFITGKAGTGKSTLLEIFRNNTSKKVVVLAPTGVAALNVKGQTIHSFFRFRPDITLDKVEKLHSDLIDIYQQVGTIIIDEISMVRADLLDCIDRFLRLNCKKREKPFGGKQMVFIGDLYQLPPVIKRGEKDIFRNKYKTGYFFSAQAFNDLPLTLIELDKIFRQKDEKFIEILNAIRNGTVTDEHLNTLNTRYNPDYKPNPDDFCISLTTRNSTANKINQEQLEKISGTLYYFDSQIEGNFEPQNFPTEEIIGLKEGAQVMLLNNDPSGRWVNGSVGKVVLCNQDKKNESSSVIVELTDGDLVKVEPYTWEIFEYQYDEGDSLIKTQTLGSFTQLPLRLAWAVTIHKSQGKTFDRIVLDLERGAFSPGQVYVALSRCTSLTGIVLKQPIQKKHIFADWKVSEFLTRYQYRISDEKMPLEKKLRFLQEAIEAKRKLEIVYLKTNDEKSKRIIEPFYLGELEYQGKNFFGLEAYCFKRKEMRHFRVDRILDMKEVEI</sequence>
<evidence type="ECO:0000313" key="3">
    <source>
        <dbReference type="EMBL" id="QPM66882.1"/>
    </source>
</evidence>
<keyword evidence="4" id="KW-1185">Reference proteome</keyword>
<gene>
    <name evidence="3" type="primary">recD2_1</name>
    <name evidence="3" type="ORF">RT761_00068</name>
</gene>
<feature type="domain" description="WYL" evidence="2">
    <location>
        <begin position="464"/>
        <end position="533"/>
    </location>
</feature>
<keyword evidence="3" id="KW-0378">Hydrolase</keyword>
<dbReference type="PANTHER" id="PTHR47642">
    <property type="entry name" value="ATP-DEPENDENT DNA HELICASE"/>
    <property type="match status" value="1"/>
</dbReference>
<keyword evidence="3" id="KW-0547">Nucleotide-binding</keyword>
<evidence type="ECO:0000259" key="2">
    <source>
        <dbReference type="Pfam" id="PF13280"/>
    </source>
</evidence>
<dbReference type="SUPFAM" id="SSF52540">
    <property type="entry name" value="P-loop containing nucleoside triphosphate hydrolases"/>
    <property type="match status" value="2"/>
</dbReference>
<dbReference type="GO" id="GO:0006281">
    <property type="term" value="P:DNA repair"/>
    <property type="evidence" value="ECO:0007669"/>
    <property type="project" value="InterPro"/>
</dbReference>
<dbReference type="GO" id="GO:0016787">
    <property type="term" value="F:hydrolase activity"/>
    <property type="evidence" value="ECO:0007669"/>
    <property type="project" value="UniProtKB-KW"/>
</dbReference>
<dbReference type="EMBL" id="CP065383">
    <property type="protein sequence ID" value="QPM66882.1"/>
    <property type="molecule type" value="Genomic_DNA"/>
</dbReference>
<dbReference type="CDD" id="cd18809">
    <property type="entry name" value="SF1_C_RecD"/>
    <property type="match status" value="1"/>
</dbReference>
<dbReference type="AlphaFoldDB" id="A0A7T1AJ52"/>
<dbReference type="PANTHER" id="PTHR47642:SF5">
    <property type="entry name" value="ATP-DEPENDENT DNA HELICASE"/>
    <property type="match status" value="1"/>
</dbReference>
<dbReference type="InterPro" id="IPR010285">
    <property type="entry name" value="DNA_helicase_pif1-like_DEAD"/>
</dbReference>
<accession>A0A7T1AJ52</accession>
<name>A0A7T1AJ52_ATRLM</name>
<dbReference type="FunFam" id="3.40.50.300:FF:001498">
    <property type="entry name" value="ATP-dependent DNA helicase"/>
    <property type="match status" value="1"/>
</dbReference>
<evidence type="ECO:0000259" key="1">
    <source>
        <dbReference type="Pfam" id="PF05970"/>
    </source>
</evidence>
<dbReference type="EC" id="3.6.4.12" evidence="3"/>
<dbReference type="GO" id="GO:0000723">
    <property type="term" value="P:telomere maintenance"/>
    <property type="evidence" value="ECO:0007669"/>
    <property type="project" value="InterPro"/>
</dbReference>
<dbReference type="Gene3D" id="3.40.50.300">
    <property type="entry name" value="P-loop containing nucleotide triphosphate hydrolases"/>
    <property type="match status" value="2"/>
</dbReference>
<dbReference type="GO" id="GO:0003678">
    <property type="term" value="F:DNA helicase activity"/>
    <property type="evidence" value="ECO:0007669"/>
    <property type="project" value="UniProtKB-EC"/>
</dbReference>
<dbReference type="KEGG" id="alam:RT761_00068"/>
<dbReference type="InterPro" id="IPR026881">
    <property type="entry name" value="WYL_dom"/>
</dbReference>
<dbReference type="InterPro" id="IPR027417">
    <property type="entry name" value="P-loop_NTPase"/>
</dbReference>
<dbReference type="Proteomes" id="UP000594463">
    <property type="component" value="Chromosome"/>
</dbReference>
<keyword evidence="3" id="KW-0347">Helicase</keyword>
<organism evidence="3 4">
    <name type="scientific">Atribacter laminatus</name>
    <dbReference type="NCBI Taxonomy" id="2847778"/>
    <lineage>
        <taxon>Bacteria</taxon>
        <taxon>Pseudomonadati</taxon>
        <taxon>Atribacterota</taxon>
        <taxon>Atribacteria</taxon>
        <taxon>Atribacterales</taxon>
        <taxon>Atribacteraceae</taxon>
        <taxon>Atribacter</taxon>
    </lineage>
</organism>
<dbReference type="Pfam" id="PF05970">
    <property type="entry name" value="PIF1"/>
    <property type="match status" value="1"/>
</dbReference>
<feature type="domain" description="DNA helicase Pif1-like DEAD-box helicase" evidence="1">
    <location>
        <begin position="36"/>
        <end position="226"/>
    </location>
</feature>
<keyword evidence="3" id="KW-0067">ATP-binding</keyword>
<proteinExistence type="predicted"/>
<dbReference type="PROSITE" id="PS52050">
    <property type="entry name" value="WYL"/>
    <property type="match status" value="1"/>
</dbReference>
<dbReference type="Pfam" id="PF13280">
    <property type="entry name" value="WYL"/>
    <property type="match status" value="1"/>
</dbReference>
<reference evidence="3 4" key="1">
    <citation type="journal article" date="2021" name="Nat. Commun.">
        <title>Isolation of a member of the candidate phylum Atribacteria reveals a unique cell membrane structure.</title>
        <authorList>
            <person name="Taiki K."/>
            <person name="Nobu M.K."/>
            <person name="Kusada H."/>
            <person name="Meng X.-Y."/>
            <person name="Hosoki N."/>
            <person name="Uematsu K."/>
            <person name="Yoshioka H."/>
            <person name="Kamagata Y."/>
            <person name="Tamaki H."/>
        </authorList>
    </citation>
    <scope>NUCLEOTIDE SEQUENCE [LARGE SCALE GENOMIC DNA]</scope>
    <source>
        <strain evidence="3 4">RT761</strain>
    </source>
</reference>
<dbReference type="InterPro" id="IPR051055">
    <property type="entry name" value="PIF1_helicase"/>
</dbReference>